<feature type="region of interest" description="Disordered" evidence="1">
    <location>
        <begin position="1"/>
        <end position="20"/>
    </location>
</feature>
<proteinExistence type="predicted"/>
<dbReference type="AlphaFoldDB" id="A0A918RH89"/>
<evidence type="ECO:0000313" key="3">
    <source>
        <dbReference type="Proteomes" id="UP000623010"/>
    </source>
</evidence>
<reference evidence="2" key="2">
    <citation type="submission" date="2020-09" db="EMBL/GenBank/DDBJ databases">
        <authorList>
            <person name="Sun Q."/>
            <person name="Ohkuma M."/>
        </authorList>
    </citation>
    <scope>NUCLEOTIDE SEQUENCE</scope>
    <source>
        <strain evidence="2">JCM 5016</strain>
    </source>
</reference>
<protein>
    <submittedName>
        <fullName evidence="2">Uncharacterized protein</fullName>
    </submittedName>
</protein>
<evidence type="ECO:0000313" key="2">
    <source>
        <dbReference type="EMBL" id="GGZ98823.1"/>
    </source>
</evidence>
<keyword evidence="3" id="KW-1185">Reference proteome</keyword>
<comment type="caution">
    <text evidence="2">The sequence shown here is derived from an EMBL/GenBank/DDBJ whole genome shotgun (WGS) entry which is preliminary data.</text>
</comment>
<organism evidence="2 3">
    <name type="scientific">Streptomyces echinoruber</name>
    <dbReference type="NCBI Taxonomy" id="68898"/>
    <lineage>
        <taxon>Bacteria</taxon>
        <taxon>Bacillati</taxon>
        <taxon>Actinomycetota</taxon>
        <taxon>Actinomycetes</taxon>
        <taxon>Kitasatosporales</taxon>
        <taxon>Streptomycetaceae</taxon>
        <taxon>Streptomyces</taxon>
    </lineage>
</organism>
<dbReference type="EMBL" id="BMWH01000018">
    <property type="protein sequence ID" value="GGZ98823.1"/>
    <property type="molecule type" value="Genomic_DNA"/>
</dbReference>
<feature type="compositionally biased region" description="Pro residues" evidence="1">
    <location>
        <begin position="1"/>
        <end position="12"/>
    </location>
</feature>
<accession>A0A918RH89</accession>
<dbReference type="Proteomes" id="UP000623010">
    <property type="component" value="Unassembled WGS sequence"/>
</dbReference>
<reference evidence="2" key="1">
    <citation type="journal article" date="2014" name="Int. J. Syst. Evol. Microbiol.">
        <title>Complete genome sequence of Corynebacterium casei LMG S-19264T (=DSM 44701T), isolated from a smear-ripened cheese.</title>
        <authorList>
            <consortium name="US DOE Joint Genome Institute (JGI-PGF)"/>
            <person name="Walter F."/>
            <person name="Albersmeier A."/>
            <person name="Kalinowski J."/>
            <person name="Ruckert C."/>
        </authorList>
    </citation>
    <scope>NUCLEOTIDE SEQUENCE</scope>
    <source>
        <strain evidence="2">JCM 5016</strain>
    </source>
</reference>
<evidence type="ECO:0000256" key="1">
    <source>
        <dbReference type="SAM" id="MobiDB-lite"/>
    </source>
</evidence>
<dbReference type="RefSeq" id="WP_190059042.1">
    <property type="nucleotide sequence ID" value="NZ_BMWH01000018.1"/>
</dbReference>
<sequence>MTVVTTPPPPRLPVRRKARQDARGALSPMLTRLADEGATGVLVRERGTLHLVEGRVVDAESPYAPGIDVLLTAGGALNAAAWQEAYAATGGPAGAARRLVDSGRLSAGALELCHLGALFDAAYFALAPSSTPGRFRYGTTAPPAVPRGMPVAVVERETLRRRALLHGVWPHAAVDDAPLVRTGAPAGPALPPRRRAVLDRVDGSRTAPAIARELGRRAFATLLDVRRLAAAGLVAPAPADPADPKAPPRSGATDPYVALLKRVRDALEAL</sequence>
<name>A0A918RH89_9ACTN</name>
<gene>
    <name evidence="2" type="ORF">GCM10010389_42520</name>
</gene>